<sequence length="65" mass="7560">MDVYYQNIPLLDGLSDGIAKLYIRNAGSHVYLPRGYPDDEMDGYIPDHDRLCTGRKIRYKIKNLQ</sequence>
<gene>
    <name evidence="1" type="ORF">PRRU23_19150</name>
</gene>
<protein>
    <submittedName>
        <fullName evidence="1">Uncharacterized protein</fullName>
    </submittedName>
</protein>
<organism evidence="1 2">
    <name type="scientific">Segatella bryantii</name>
    <name type="common">Prevotella bryantii</name>
    <dbReference type="NCBI Taxonomy" id="77095"/>
    <lineage>
        <taxon>Bacteria</taxon>
        <taxon>Pseudomonadati</taxon>
        <taxon>Bacteroidota</taxon>
        <taxon>Bacteroidia</taxon>
        <taxon>Bacteroidales</taxon>
        <taxon>Prevotellaceae</taxon>
        <taxon>Segatella</taxon>
    </lineage>
</organism>
<reference evidence="1" key="1">
    <citation type="submission" date="2021-08" db="EMBL/GenBank/DDBJ databases">
        <title>Prevotella lacticifex sp. nov., isolated from rumen of cow.</title>
        <authorList>
            <person name="Shinkai T."/>
            <person name="Ikeyama N."/>
            <person name="Kumagai M."/>
            <person name="Ohmori H."/>
            <person name="Sakamoto M."/>
            <person name="Ohkuma M."/>
            <person name="Mitsumori M."/>
        </authorList>
    </citation>
    <scope>NUCLEOTIDE SEQUENCE</scope>
    <source>
        <strain evidence="1">DSM 11371</strain>
    </source>
</reference>
<evidence type="ECO:0000313" key="2">
    <source>
        <dbReference type="Proteomes" id="UP000887043"/>
    </source>
</evidence>
<evidence type="ECO:0000313" key="1">
    <source>
        <dbReference type="EMBL" id="GJG28215.1"/>
    </source>
</evidence>
<comment type="caution">
    <text evidence="1">The sequence shown here is derived from an EMBL/GenBank/DDBJ whole genome shotgun (WGS) entry which is preliminary data.</text>
</comment>
<dbReference type="EMBL" id="BPTR01000001">
    <property type="protein sequence ID" value="GJG28215.1"/>
    <property type="molecule type" value="Genomic_DNA"/>
</dbReference>
<dbReference type="AlphaFoldDB" id="A0AA37I382"/>
<accession>A0AA37I382</accession>
<proteinExistence type="predicted"/>
<dbReference type="Proteomes" id="UP000887043">
    <property type="component" value="Unassembled WGS sequence"/>
</dbReference>
<name>A0AA37I382_SEGBR</name>